<dbReference type="Pfam" id="PF01263">
    <property type="entry name" value="Aldose_epim"/>
    <property type="match status" value="1"/>
</dbReference>
<dbReference type="InterPro" id="IPR011013">
    <property type="entry name" value="Gal_mutarotase_sf_dom"/>
</dbReference>
<accession>A0ABT1RV91</accession>
<dbReference type="CDD" id="cd09019">
    <property type="entry name" value="galactose_mutarotase_like"/>
    <property type="match status" value="1"/>
</dbReference>
<protein>
    <recommendedName>
        <fullName evidence="5">Aldose 1-epimerase</fullName>
        <ecNumber evidence="5">5.1.3.3</ecNumber>
    </recommendedName>
</protein>
<comment type="pathway">
    <text evidence="1 5">Carbohydrate metabolism; hexose metabolism.</text>
</comment>
<dbReference type="EMBL" id="JANFZH010000002">
    <property type="protein sequence ID" value="MCQ4838574.1"/>
    <property type="molecule type" value="Genomic_DNA"/>
</dbReference>
<name>A0ABT1RV91_9FIRM</name>
<comment type="similarity">
    <text evidence="2 5">Belongs to the aldose epimerase family.</text>
</comment>
<dbReference type="SUPFAM" id="SSF74650">
    <property type="entry name" value="Galactose mutarotase-like"/>
    <property type="match status" value="1"/>
</dbReference>
<organism evidence="6 7">
    <name type="scientific">Neglectibacter timonensis</name>
    <dbReference type="NCBI Taxonomy" id="1776382"/>
    <lineage>
        <taxon>Bacteria</taxon>
        <taxon>Bacillati</taxon>
        <taxon>Bacillota</taxon>
        <taxon>Clostridia</taxon>
        <taxon>Eubacteriales</taxon>
        <taxon>Oscillospiraceae</taxon>
        <taxon>Neglectibacter</taxon>
    </lineage>
</organism>
<dbReference type="PANTHER" id="PTHR10091">
    <property type="entry name" value="ALDOSE-1-EPIMERASE"/>
    <property type="match status" value="1"/>
</dbReference>
<sequence length="348" mass="38319">MSIEKKSFGTLSDGREVTLYTLENKNGLTLETIPYGCRIVRLLTKDRNGVKGDVVLGHNTLEEYLGGNFQGTFVGRYANRIGKATFTLNGKSYQLAKNDGENTLHGGPGGYHQVLWNVDQVQDGDEPSIVFSYVSPDGDEGYPGKLEMTVTYTLTADDGLAMEYRAVSDQETPFNPTNHSFFNLSGDPQKDVLDTSLTIHASHVTEVTDDLIPTGKLLPVAGGPLDFTLGKKLGADMFSEDHLIALCGGFDHNFCVDGTGFRKFAEAWEPESGRVMEVFSDLPGVQLYTFNRAGGLMGKDGNPMRPHTSFCLETQFYPDSVNHKEFPFAFLKPGEQFVSKTVYRFSAK</sequence>
<evidence type="ECO:0000313" key="6">
    <source>
        <dbReference type="EMBL" id="MCQ4838574.1"/>
    </source>
</evidence>
<dbReference type="NCBIfam" id="NF008277">
    <property type="entry name" value="PRK11055.1"/>
    <property type="match status" value="1"/>
</dbReference>
<evidence type="ECO:0000313" key="7">
    <source>
        <dbReference type="Proteomes" id="UP001524473"/>
    </source>
</evidence>
<evidence type="ECO:0000256" key="3">
    <source>
        <dbReference type="ARBA" id="ARBA00023235"/>
    </source>
</evidence>
<keyword evidence="7" id="KW-1185">Reference proteome</keyword>
<keyword evidence="4 5" id="KW-0119">Carbohydrate metabolism</keyword>
<dbReference type="InterPro" id="IPR015443">
    <property type="entry name" value="Aldose_1-epimerase"/>
</dbReference>
<dbReference type="EC" id="5.1.3.3" evidence="5"/>
<dbReference type="PANTHER" id="PTHR10091:SF0">
    <property type="entry name" value="GALACTOSE MUTAROTASE"/>
    <property type="match status" value="1"/>
</dbReference>
<proteinExistence type="inferred from homology"/>
<evidence type="ECO:0000256" key="2">
    <source>
        <dbReference type="ARBA" id="ARBA00006206"/>
    </source>
</evidence>
<dbReference type="InterPro" id="IPR008183">
    <property type="entry name" value="Aldose_1/G6P_1-epimerase"/>
</dbReference>
<comment type="caution">
    <text evidence="6">The sequence shown here is derived from an EMBL/GenBank/DDBJ whole genome shotgun (WGS) entry which is preliminary data.</text>
</comment>
<dbReference type="Proteomes" id="UP001524473">
    <property type="component" value="Unassembled WGS sequence"/>
</dbReference>
<comment type="catalytic activity">
    <reaction evidence="5">
        <text>alpha-D-glucose = beta-D-glucose</text>
        <dbReference type="Rhea" id="RHEA:10264"/>
        <dbReference type="ChEBI" id="CHEBI:15903"/>
        <dbReference type="ChEBI" id="CHEBI:17925"/>
        <dbReference type="EC" id="5.1.3.3"/>
    </reaction>
</comment>
<dbReference type="Gene3D" id="2.70.98.10">
    <property type="match status" value="1"/>
</dbReference>
<dbReference type="PIRSF" id="PIRSF005096">
    <property type="entry name" value="GALM"/>
    <property type="match status" value="1"/>
</dbReference>
<evidence type="ECO:0000256" key="1">
    <source>
        <dbReference type="ARBA" id="ARBA00005028"/>
    </source>
</evidence>
<evidence type="ECO:0000256" key="4">
    <source>
        <dbReference type="ARBA" id="ARBA00023277"/>
    </source>
</evidence>
<keyword evidence="3 5" id="KW-0413">Isomerase</keyword>
<evidence type="ECO:0000256" key="5">
    <source>
        <dbReference type="PIRNR" id="PIRNR005096"/>
    </source>
</evidence>
<reference evidence="6 7" key="1">
    <citation type="submission" date="2022-06" db="EMBL/GenBank/DDBJ databases">
        <title>Isolation of gut microbiota from human fecal samples.</title>
        <authorList>
            <person name="Pamer E.G."/>
            <person name="Barat B."/>
            <person name="Waligurski E."/>
            <person name="Medina S."/>
            <person name="Paddock L."/>
            <person name="Mostad J."/>
        </authorList>
    </citation>
    <scope>NUCLEOTIDE SEQUENCE [LARGE SCALE GENOMIC DNA]</scope>
    <source>
        <strain evidence="6 7">DFI.9.73</strain>
    </source>
</reference>
<dbReference type="InterPro" id="IPR014718">
    <property type="entry name" value="GH-type_carb-bd"/>
</dbReference>
<gene>
    <name evidence="6" type="ORF">NE695_01445</name>
</gene>
<dbReference type="RefSeq" id="WP_256191475.1">
    <property type="nucleotide sequence ID" value="NZ_CATZHN010000034.1"/>
</dbReference>
<dbReference type="InterPro" id="IPR047215">
    <property type="entry name" value="Galactose_mutarotase-like"/>
</dbReference>